<dbReference type="InterPro" id="IPR000403">
    <property type="entry name" value="PI3/4_kinase_cat_dom"/>
</dbReference>
<dbReference type="InParanoid" id="A0A674PPN1"/>
<dbReference type="GO" id="GO:0005737">
    <property type="term" value="C:cytoplasm"/>
    <property type="evidence" value="ECO:0007669"/>
    <property type="project" value="TreeGrafter"/>
</dbReference>
<dbReference type="PROSITE" id="PS50290">
    <property type="entry name" value="PI3_4_KINASE_3"/>
    <property type="match status" value="1"/>
</dbReference>
<dbReference type="Proteomes" id="UP000005226">
    <property type="component" value="Chromosome 9"/>
</dbReference>
<protein>
    <recommendedName>
        <fullName evidence="2">PI3K/PI4K catalytic domain-containing protein</fullName>
    </recommendedName>
</protein>
<keyword evidence="4" id="KW-1185">Reference proteome</keyword>
<dbReference type="GO" id="GO:0016477">
    <property type="term" value="P:cell migration"/>
    <property type="evidence" value="ECO:0007669"/>
    <property type="project" value="TreeGrafter"/>
</dbReference>
<dbReference type="PANTHER" id="PTHR10048">
    <property type="entry name" value="PHOSPHATIDYLINOSITOL KINASE"/>
    <property type="match status" value="1"/>
</dbReference>
<dbReference type="GO" id="GO:0048015">
    <property type="term" value="P:phosphatidylinositol-mediated signaling"/>
    <property type="evidence" value="ECO:0007669"/>
    <property type="project" value="TreeGrafter"/>
</dbReference>
<accession>A0A674PPN1</accession>
<dbReference type="SUPFAM" id="SSF56112">
    <property type="entry name" value="Protein kinase-like (PK-like)"/>
    <property type="match status" value="1"/>
</dbReference>
<reference evidence="3" key="3">
    <citation type="submission" date="2025-09" db="UniProtKB">
        <authorList>
            <consortium name="Ensembl"/>
        </authorList>
    </citation>
    <scope>IDENTIFICATION</scope>
</reference>
<dbReference type="PANTHER" id="PTHR10048:SF29">
    <property type="entry name" value="PHOSPHATIDYLINOSITOL 3-KINASE C2 DOMAIN-CONTAINING SUBUNIT GAMMA"/>
    <property type="match status" value="1"/>
</dbReference>
<feature type="domain" description="PI3K/PI4K catalytic" evidence="2">
    <location>
        <begin position="98"/>
        <end position="249"/>
    </location>
</feature>
<evidence type="ECO:0000313" key="3">
    <source>
        <dbReference type="Ensembl" id="ENSTRUP00000087610.1"/>
    </source>
</evidence>
<comment type="similarity">
    <text evidence="1">Belongs to the PI3/PI4-kinase family. Type III PI4K subfamily.</text>
</comment>
<dbReference type="GO" id="GO:0043491">
    <property type="term" value="P:phosphatidylinositol 3-kinase/protein kinase B signal transduction"/>
    <property type="evidence" value="ECO:0007669"/>
    <property type="project" value="TreeGrafter"/>
</dbReference>
<dbReference type="Gene3D" id="3.30.1010.10">
    <property type="entry name" value="Phosphatidylinositol 3-kinase Catalytic Subunit, Chain A, domain 4"/>
    <property type="match status" value="1"/>
</dbReference>
<organism evidence="3 4">
    <name type="scientific">Takifugu rubripes</name>
    <name type="common">Japanese pufferfish</name>
    <name type="synonym">Fugu rubripes</name>
    <dbReference type="NCBI Taxonomy" id="31033"/>
    <lineage>
        <taxon>Eukaryota</taxon>
        <taxon>Metazoa</taxon>
        <taxon>Chordata</taxon>
        <taxon>Craniata</taxon>
        <taxon>Vertebrata</taxon>
        <taxon>Euteleostomi</taxon>
        <taxon>Actinopterygii</taxon>
        <taxon>Neopterygii</taxon>
        <taxon>Teleostei</taxon>
        <taxon>Neoteleostei</taxon>
        <taxon>Acanthomorphata</taxon>
        <taxon>Eupercaria</taxon>
        <taxon>Tetraodontiformes</taxon>
        <taxon>Tetradontoidea</taxon>
        <taxon>Tetraodontidae</taxon>
        <taxon>Takifugu</taxon>
    </lineage>
</organism>
<proteinExistence type="inferred from homology"/>
<dbReference type="GO" id="GO:0016303">
    <property type="term" value="F:1-phosphatidylinositol-3-kinase activity"/>
    <property type="evidence" value="ECO:0007669"/>
    <property type="project" value="TreeGrafter"/>
</dbReference>
<evidence type="ECO:0000256" key="1">
    <source>
        <dbReference type="ARBA" id="ARBA00006209"/>
    </source>
</evidence>
<dbReference type="GeneTree" id="ENSGT00940000159982"/>
<dbReference type="GO" id="GO:0005942">
    <property type="term" value="C:phosphatidylinositol 3-kinase complex"/>
    <property type="evidence" value="ECO:0007669"/>
    <property type="project" value="TreeGrafter"/>
</dbReference>
<evidence type="ECO:0000313" key="4">
    <source>
        <dbReference type="Proteomes" id="UP000005226"/>
    </source>
</evidence>
<reference evidence="3" key="2">
    <citation type="submission" date="2025-08" db="UniProtKB">
        <authorList>
            <consortium name="Ensembl"/>
        </authorList>
    </citation>
    <scope>IDENTIFICATION</scope>
</reference>
<reference evidence="3 4" key="1">
    <citation type="journal article" date="2011" name="Genome Biol. Evol.">
        <title>Integration of the genetic map and genome assembly of fugu facilitates insights into distinct features of genome evolution in teleosts and mammals.</title>
        <authorList>
            <person name="Kai W."/>
            <person name="Kikuchi K."/>
            <person name="Tohari S."/>
            <person name="Chew A.K."/>
            <person name="Tay A."/>
            <person name="Fujiwara A."/>
            <person name="Hosoya S."/>
            <person name="Suetake H."/>
            <person name="Naruse K."/>
            <person name="Brenner S."/>
            <person name="Suzuki Y."/>
            <person name="Venkatesh B."/>
        </authorList>
    </citation>
    <scope>NUCLEOTIDE SEQUENCE [LARGE SCALE GENOMIC DNA]</scope>
</reference>
<sequence>MGLSDAQTDPYYQSWLAKIQAALQHCCGRALRKELELETRLTSALVQVAEKIRAAEKTRRKSILKKEAAQIEDFFKDGISCCLPLDPAVRVQGLDVDVRPSAAVLVSKVSPKMWRIHSLDALPAGLINCAIRIPQTGDNLRQDMLVLQIVRMMDRVWLQEGLDLQMVTYRCLSTGKAQGLVEVVPEAVTLGKIQQEWGLAGSLREDTLEKWFHMWNKTKEDYDKVVSISNLSQPGPFPHTRNNASVCRL</sequence>
<dbReference type="InterPro" id="IPR015433">
    <property type="entry name" value="PI3/4_kinase"/>
</dbReference>
<dbReference type="Ensembl" id="ENSTRUT00000082259.1">
    <property type="protein sequence ID" value="ENSTRUP00000087610.1"/>
    <property type="gene ID" value="ENSTRUG00000031845.1"/>
</dbReference>
<dbReference type="Pfam" id="PF00454">
    <property type="entry name" value="PI3_PI4_kinase"/>
    <property type="match status" value="1"/>
</dbReference>
<name>A0A674PPN1_TAKRU</name>
<dbReference type="GO" id="GO:0005886">
    <property type="term" value="C:plasma membrane"/>
    <property type="evidence" value="ECO:0007669"/>
    <property type="project" value="TreeGrafter"/>
</dbReference>
<dbReference type="GO" id="GO:0035005">
    <property type="term" value="F:1-phosphatidylinositol-4-phosphate 3-kinase activity"/>
    <property type="evidence" value="ECO:0007669"/>
    <property type="project" value="TreeGrafter"/>
</dbReference>
<dbReference type="AlphaFoldDB" id="A0A674PPN1"/>
<evidence type="ECO:0000259" key="2">
    <source>
        <dbReference type="PROSITE" id="PS50290"/>
    </source>
</evidence>
<dbReference type="InterPro" id="IPR011009">
    <property type="entry name" value="Kinase-like_dom_sf"/>
</dbReference>
<dbReference type="OMA" id="ASHENTC"/>